<reference evidence="1" key="1">
    <citation type="submission" date="2019-04" db="EMBL/GenBank/DDBJ databases">
        <authorList>
            <consortium name="Science for Life Laboratories"/>
        </authorList>
    </citation>
    <scope>NUCLEOTIDE SEQUENCE</scope>
    <source>
        <strain evidence="1">MBLW1</strain>
    </source>
</reference>
<accession>A0A6C2YTY3</accession>
<dbReference type="AlphaFoldDB" id="A0A6C2YTY3"/>
<dbReference type="EMBL" id="LR593887">
    <property type="protein sequence ID" value="VTS07062.1"/>
    <property type="molecule type" value="Genomic_DNA"/>
</dbReference>
<keyword evidence="2" id="KW-1185">Reference proteome</keyword>
<organism evidence="1">
    <name type="scientific">Tuwongella immobilis</name>
    <dbReference type="NCBI Taxonomy" id="692036"/>
    <lineage>
        <taxon>Bacteria</taxon>
        <taxon>Pseudomonadati</taxon>
        <taxon>Planctomycetota</taxon>
        <taxon>Planctomycetia</taxon>
        <taxon>Gemmatales</taxon>
        <taxon>Gemmataceae</taxon>
        <taxon>Tuwongella</taxon>
    </lineage>
</organism>
<dbReference type="KEGG" id="tim:GMBLW1_43420"/>
<gene>
    <name evidence="1" type="ORF">GMBLW1_43420</name>
</gene>
<dbReference type="RefSeq" id="WP_162659875.1">
    <property type="nucleotide sequence ID" value="NZ_LR593887.1"/>
</dbReference>
<dbReference type="EMBL" id="LR586016">
    <property type="protein sequence ID" value="VIP04851.1"/>
    <property type="molecule type" value="Genomic_DNA"/>
</dbReference>
<protein>
    <submittedName>
        <fullName evidence="1">Uncharacterized protein</fullName>
    </submittedName>
</protein>
<dbReference type="Proteomes" id="UP000464378">
    <property type="component" value="Chromosome"/>
</dbReference>
<evidence type="ECO:0000313" key="1">
    <source>
        <dbReference type="EMBL" id="VIP04851.1"/>
    </source>
</evidence>
<name>A0A6C2YTY3_9BACT</name>
<dbReference type="InParanoid" id="A0A6C2YTY3"/>
<sequence>MALRVSIHQRMILRLLAVWMAVIGCGLSLTHAHADGRNWHRHQRIELGENPVPVHPPWQQSQDAHRHFILFGMELPSESPLATINLDPGAQPADSVMGSEPDADDGLLPLMLDGPLLWLNRLPMPQPRRIATLGPLSLSAFASRTVSGVLRP</sequence>
<evidence type="ECO:0000313" key="2">
    <source>
        <dbReference type="Proteomes" id="UP000464378"/>
    </source>
</evidence>
<proteinExistence type="predicted"/>
<dbReference type="PROSITE" id="PS51257">
    <property type="entry name" value="PROKAR_LIPOPROTEIN"/>
    <property type="match status" value="1"/>
</dbReference>